<comment type="function">
    <text evidence="9">Catalyzes the activation of phenylacetic acid (PA) to phenylacetyl-CoA (PA-CoA).</text>
</comment>
<accession>A0A7W4VAD1</accession>
<proteinExistence type="inferred from homology"/>
<dbReference type="FunFam" id="3.40.50.12780:FF:000016">
    <property type="entry name" value="Phenylacetate-coenzyme A ligase"/>
    <property type="match status" value="1"/>
</dbReference>
<dbReference type="EMBL" id="JACHWF010000002">
    <property type="protein sequence ID" value="MBB3007554.1"/>
    <property type="molecule type" value="Genomic_DNA"/>
</dbReference>
<evidence type="ECO:0000256" key="9">
    <source>
        <dbReference type="PIRNR" id="PIRNR006444"/>
    </source>
</evidence>
<dbReference type="Gene3D" id="3.40.50.12780">
    <property type="entry name" value="N-terminal domain of ligase-like"/>
    <property type="match status" value="1"/>
</dbReference>
<evidence type="ECO:0000259" key="10">
    <source>
        <dbReference type="Pfam" id="PF00501"/>
    </source>
</evidence>
<name>A0A7W4VAD1_9BURK</name>
<evidence type="ECO:0000313" key="13">
    <source>
        <dbReference type="Proteomes" id="UP000578036"/>
    </source>
</evidence>
<dbReference type="Gene3D" id="3.30.300.30">
    <property type="match status" value="1"/>
</dbReference>
<dbReference type="Pfam" id="PF00501">
    <property type="entry name" value="AMP-binding"/>
    <property type="match status" value="1"/>
</dbReference>
<sequence>MVQRNPNPDELEPIERASRDQLQALQLQRLKWSVRHAYDNVPHYRKAFAAAGVHPDDLKSLSDLSKFPFLTKQELRDNYPFGMFAVPREQVARVHASSGTTGKPTVVGYTAKDIDTWASVVARSIRAAGGRAGDLVHVSYGYGLFTGGLGAHYGAEKAGCTVIPMSGGQTEKQVQLIREFQPNIIMVTPSYMLNLIEEMERQGMDPSESSLKVGIFGAEPWTDAMRAEIEARAGIDAVDIYGLSEVMGPGVACECIESKDGPVIWEDHFYAEIIDPVTGEVLPDGSEGELVFTSLTKEALPVIRYRTRDLTRLLPPTSRSMRRIGKITGRSDDMLIIRGVNVFPSQIEELILKAPALAPQYQLVVTRDGHLDKLEVRVEARPERSSSLSADDRAALERNLKDQIKTYVGVTTRVQVVAAEGIERTTVGKARRVLDMRPKVTHEQPVGAI</sequence>
<organism evidence="12 13">
    <name type="scientific">Cupriavidus alkaliphilus</name>
    <dbReference type="NCBI Taxonomy" id="942866"/>
    <lineage>
        <taxon>Bacteria</taxon>
        <taxon>Pseudomonadati</taxon>
        <taxon>Pseudomonadota</taxon>
        <taxon>Betaproteobacteria</taxon>
        <taxon>Burkholderiales</taxon>
        <taxon>Burkholderiaceae</taxon>
        <taxon>Cupriavidus</taxon>
    </lineage>
</organism>
<evidence type="ECO:0000313" key="12">
    <source>
        <dbReference type="EMBL" id="MBB3007554.1"/>
    </source>
</evidence>
<dbReference type="PIRSF" id="PIRSF006444">
    <property type="entry name" value="PaaK"/>
    <property type="match status" value="1"/>
</dbReference>
<dbReference type="InterPro" id="IPR045851">
    <property type="entry name" value="AMP-bd_C_sf"/>
</dbReference>
<evidence type="ECO:0000256" key="8">
    <source>
        <dbReference type="ARBA" id="ARBA00075111"/>
    </source>
</evidence>
<dbReference type="Proteomes" id="UP000578036">
    <property type="component" value="Unassembled WGS sequence"/>
</dbReference>
<dbReference type="Pfam" id="PF14535">
    <property type="entry name" value="AMP-binding_C_2"/>
    <property type="match status" value="1"/>
</dbReference>
<evidence type="ECO:0000256" key="2">
    <source>
        <dbReference type="ARBA" id="ARBA00022598"/>
    </source>
</evidence>
<dbReference type="CDD" id="cd05913">
    <property type="entry name" value="PaaK"/>
    <property type="match status" value="1"/>
</dbReference>
<dbReference type="PANTHER" id="PTHR43439">
    <property type="entry name" value="PHENYLACETATE-COENZYME A LIGASE"/>
    <property type="match status" value="1"/>
</dbReference>
<evidence type="ECO:0000256" key="4">
    <source>
        <dbReference type="ARBA" id="ARBA00060591"/>
    </source>
</evidence>
<evidence type="ECO:0000256" key="5">
    <source>
        <dbReference type="ARBA" id="ARBA00061566"/>
    </source>
</evidence>
<protein>
    <recommendedName>
        <fullName evidence="7 9">Phenylacetate-coenzyme A ligase</fullName>
        <ecNumber evidence="6 9">6.2.1.30</ecNumber>
    </recommendedName>
    <alternativeName>
        <fullName evidence="8 9">Phenylacetyl-CoA ligase</fullName>
    </alternativeName>
</protein>
<dbReference type="RefSeq" id="WP_183299202.1">
    <property type="nucleotide sequence ID" value="NZ_JACHWF010000002.1"/>
</dbReference>
<comment type="catalytic activity">
    <reaction evidence="9">
        <text>2-phenylacetate + ATP + CoA = phenylacetyl-CoA + AMP + diphosphate</text>
        <dbReference type="Rhea" id="RHEA:20956"/>
        <dbReference type="ChEBI" id="CHEBI:18401"/>
        <dbReference type="ChEBI" id="CHEBI:30616"/>
        <dbReference type="ChEBI" id="CHEBI:33019"/>
        <dbReference type="ChEBI" id="CHEBI:57287"/>
        <dbReference type="ChEBI" id="CHEBI:57390"/>
        <dbReference type="ChEBI" id="CHEBI:456215"/>
        <dbReference type="EC" id="6.2.1.30"/>
    </reaction>
</comment>
<evidence type="ECO:0000259" key="11">
    <source>
        <dbReference type="Pfam" id="PF14535"/>
    </source>
</evidence>
<dbReference type="GO" id="GO:0000166">
    <property type="term" value="F:nucleotide binding"/>
    <property type="evidence" value="ECO:0007669"/>
    <property type="project" value="UniProtKB-KW"/>
</dbReference>
<dbReference type="GO" id="GO:0047475">
    <property type="term" value="F:phenylacetate-CoA ligase activity"/>
    <property type="evidence" value="ECO:0007669"/>
    <property type="project" value="UniProtKB-EC"/>
</dbReference>
<comment type="pathway">
    <text evidence="4 9">Aromatic compound metabolism; phenylacetate degradation.</text>
</comment>
<feature type="domain" description="AMP-dependent synthetase/ligase" evidence="10">
    <location>
        <begin position="86"/>
        <end position="293"/>
    </location>
</feature>
<dbReference type="InterPro" id="IPR049623">
    <property type="entry name" value="PA_CoA_lig_proteobact_actino"/>
</dbReference>
<dbReference type="InterPro" id="IPR028154">
    <property type="entry name" value="AMP-dep_Lig_C"/>
</dbReference>
<reference evidence="12 13" key="1">
    <citation type="submission" date="2020-08" db="EMBL/GenBank/DDBJ databases">
        <title>Genomic Encyclopedia of Type Strains, Phase IV (KMG-V): Genome sequencing to study the core and pangenomes of soil and plant-associated prokaryotes.</title>
        <authorList>
            <person name="Whitman W."/>
        </authorList>
    </citation>
    <scope>NUCLEOTIDE SEQUENCE [LARGE SCALE GENOMIC DNA]</scope>
    <source>
        <strain evidence="12 13">SLV-2362</strain>
    </source>
</reference>
<evidence type="ECO:0000256" key="1">
    <source>
        <dbReference type="ARBA" id="ARBA00011245"/>
    </source>
</evidence>
<keyword evidence="3 9" id="KW-0547">Nucleotide-binding</keyword>
<dbReference type="InterPro" id="IPR051414">
    <property type="entry name" value="Adenylate-forming_Reductase"/>
</dbReference>
<evidence type="ECO:0000256" key="3">
    <source>
        <dbReference type="ARBA" id="ARBA00022741"/>
    </source>
</evidence>
<keyword evidence="2 9" id="KW-0436">Ligase</keyword>
<evidence type="ECO:0000256" key="6">
    <source>
        <dbReference type="ARBA" id="ARBA00066629"/>
    </source>
</evidence>
<comment type="similarity">
    <text evidence="5 9">Belongs to the phenylacetyl-CoA ligase family.</text>
</comment>
<dbReference type="InterPro" id="IPR042099">
    <property type="entry name" value="ANL_N_sf"/>
</dbReference>
<dbReference type="InterPro" id="IPR011880">
    <property type="entry name" value="PA_CoA_ligase"/>
</dbReference>
<dbReference type="InterPro" id="IPR000873">
    <property type="entry name" value="AMP-dep_synth/lig_dom"/>
</dbReference>
<dbReference type="PANTHER" id="PTHR43439:SF1">
    <property type="entry name" value="PHENYLACETATE-COENZYME A LIGASE"/>
    <property type="match status" value="1"/>
</dbReference>
<dbReference type="UniPathway" id="UPA00930"/>
<dbReference type="GO" id="GO:0010124">
    <property type="term" value="P:phenylacetate catabolic process"/>
    <property type="evidence" value="ECO:0007669"/>
    <property type="project" value="UniProtKB-UniRule"/>
</dbReference>
<dbReference type="NCBIfam" id="TIGR02155">
    <property type="entry name" value="PA_CoA_ligase"/>
    <property type="match status" value="1"/>
</dbReference>
<keyword evidence="13" id="KW-1185">Reference proteome</keyword>
<dbReference type="EC" id="6.2.1.30" evidence="6 9"/>
<feature type="domain" description="AMP-dependent ligase C-terminal" evidence="11">
    <location>
        <begin position="339"/>
        <end position="437"/>
    </location>
</feature>
<comment type="subunit">
    <text evidence="1">Monomer.</text>
</comment>
<dbReference type="AlphaFoldDB" id="A0A7W4VAD1"/>
<comment type="caution">
    <text evidence="12">The sequence shown here is derived from an EMBL/GenBank/DDBJ whole genome shotgun (WGS) entry which is preliminary data.</text>
</comment>
<evidence type="ECO:0000256" key="7">
    <source>
        <dbReference type="ARBA" id="ARBA00068695"/>
    </source>
</evidence>
<gene>
    <name evidence="12" type="ORF">FHX61_002202</name>
</gene>
<dbReference type="SUPFAM" id="SSF56801">
    <property type="entry name" value="Acetyl-CoA synthetase-like"/>
    <property type="match status" value="1"/>
</dbReference>